<accession>A0A656Z8V5</accession>
<sequence length="79" mass="8589">MTTRSFGKKVSLGFSIFSLICMFLSAGICIWFVQTKGVTDVLTGSAIAATLFFASVAVSLYYISKPPLHELLPWDAPEP</sequence>
<dbReference type="RefSeq" id="WP_067170349.1">
    <property type="nucleotide sequence ID" value="NZ_LFZK01000001.1"/>
</dbReference>
<dbReference type="AlphaFoldDB" id="A0A656Z8V5"/>
<dbReference type="Proteomes" id="UP000243416">
    <property type="component" value="Unassembled WGS sequence"/>
</dbReference>
<reference evidence="1 2" key="1">
    <citation type="journal article" date="2016" name="ISME J.">
        <title>Integrated multi-omics analyses reveal the biochemical mechanisms and phylogenetic relevance of anaerobic androgen biodegradation in the environment.</title>
        <authorList>
            <person name="Yang F.C."/>
            <person name="Chen Y.L."/>
            <person name="Tang S.L."/>
            <person name="Yu C.P."/>
            <person name="Wang P.H."/>
            <person name="Ismail W."/>
            <person name="Wang C.H."/>
            <person name="Ding J.Y."/>
            <person name="Yang C.Y."/>
            <person name="Yang C.Y."/>
            <person name="Chiang Y.R."/>
        </authorList>
    </citation>
    <scope>NUCLEOTIDE SEQUENCE [LARGE SCALE GENOMIC DNA]</scope>
    <source>
        <strain evidence="1 2">DSM 13999</strain>
    </source>
</reference>
<gene>
    <name evidence="1" type="ORF">ACY05_02600</name>
</gene>
<dbReference type="EMBL" id="LFZK01000001">
    <property type="protein sequence ID" value="KYC29419.1"/>
    <property type="molecule type" value="Genomic_DNA"/>
</dbReference>
<keyword evidence="2" id="KW-1185">Reference proteome</keyword>
<name>A0A656Z8V5_9PROT</name>
<organism evidence="1 2">
    <name type="scientific">Sterolibacterium denitrificans</name>
    <dbReference type="NCBI Taxonomy" id="157592"/>
    <lineage>
        <taxon>Bacteria</taxon>
        <taxon>Pseudomonadati</taxon>
        <taxon>Pseudomonadota</taxon>
        <taxon>Betaproteobacteria</taxon>
        <taxon>Nitrosomonadales</taxon>
        <taxon>Sterolibacteriaceae</taxon>
        <taxon>Sterolibacterium</taxon>
    </lineage>
</organism>
<comment type="caution">
    <text evidence="1">The sequence shown here is derived from an EMBL/GenBank/DDBJ whole genome shotgun (WGS) entry which is preliminary data.</text>
</comment>
<evidence type="ECO:0000313" key="1">
    <source>
        <dbReference type="EMBL" id="KYC29419.1"/>
    </source>
</evidence>
<dbReference type="OrthoDB" id="8564895at2"/>
<protein>
    <submittedName>
        <fullName evidence="1">Uncharacterized protein</fullName>
    </submittedName>
</protein>
<proteinExistence type="predicted"/>
<evidence type="ECO:0000313" key="2">
    <source>
        <dbReference type="Proteomes" id="UP000243416"/>
    </source>
</evidence>